<evidence type="ECO:0000313" key="1">
    <source>
        <dbReference type="EMBL" id="NMM50341.1"/>
    </source>
</evidence>
<gene>
    <name evidence="1" type="ORF">HH304_18170</name>
</gene>
<protein>
    <submittedName>
        <fullName evidence="1">Uncharacterized protein</fullName>
    </submittedName>
</protein>
<keyword evidence="2" id="KW-1185">Reference proteome</keyword>
<proteinExistence type="predicted"/>
<organism evidence="1 2">
    <name type="scientific">Marinigracilibium pacificum</name>
    <dbReference type="NCBI Taxonomy" id="2729599"/>
    <lineage>
        <taxon>Bacteria</taxon>
        <taxon>Pseudomonadati</taxon>
        <taxon>Bacteroidota</taxon>
        <taxon>Cytophagia</taxon>
        <taxon>Cytophagales</taxon>
        <taxon>Flammeovirgaceae</taxon>
        <taxon>Marinigracilibium</taxon>
    </lineage>
</organism>
<accession>A0A848J3N6</accession>
<dbReference type="AlphaFoldDB" id="A0A848J3N6"/>
<dbReference type="Proteomes" id="UP000559010">
    <property type="component" value="Unassembled WGS sequence"/>
</dbReference>
<name>A0A848J3N6_9BACT</name>
<sequence>MNCRESKIESRGLVGFEDKIYQFEKKLFNNYNRNYLEKEDYLKILNEINKALDDDIVLEVRNIHNEVMVLSQELLYDCPEEVLIKNKASLKSSLHYQWSCSGELFSEGFSKESVTWLIEGTKSSDFKYAEYRFAIIYSMINYIGLHVIN</sequence>
<dbReference type="EMBL" id="JABBNU010000012">
    <property type="protein sequence ID" value="NMM50341.1"/>
    <property type="molecule type" value="Genomic_DNA"/>
</dbReference>
<dbReference type="RefSeq" id="WP_169684705.1">
    <property type="nucleotide sequence ID" value="NZ_JABBNU010000012.1"/>
</dbReference>
<comment type="caution">
    <text evidence="1">The sequence shown here is derived from an EMBL/GenBank/DDBJ whole genome shotgun (WGS) entry which is preliminary data.</text>
</comment>
<evidence type="ECO:0000313" key="2">
    <source>
        <dbReference type="Proteomes" id="UP000559010"/>
    </source>
</evidence>
<reference evidence="1 2" key="1">
    <citation type="submission" date="2020-04" db="EMBL/GenBank/DDBJ databases">
        <title>Flammeovirgaceae bacterium KN852 isolated from deep sea.</title>
        <authorList>
            <person name="Zhang D.-C."/>
        </authorList>
    </citation>
    <scope>NUCLEOTIDE SEQUENCE [LARGE SCALE GENOMIC DNA]</scope>
    <source>
        <strain evidence="1 2">KN852</strain>
    </source>
</reference>